<evidence type="ECO:0000256" key="1">
    <source>
        <dbReference type="SAM" id="MobiDB-lite"/>
    </source>
</evidence>
<dbReference type="RefSeq" id="WP_336349242.1">
    <property type="nucleotide sequence ID" value="NZ_JAZAQL010000001.1"/>
</dbReference>
<name>A0ABD5VA32_9EURY</name>
<feature type="compositionally biased region" description="Basic and acidic residues" evidence="1">
    <location>
        <begin position="13"/>
        <end position="57"/>
    </location>
</feature>
<feature type="region of interest" description="Disordered" evidence="1">
    <location>
        <begin position="1"/>
        <end position="84"/>
    </location>
</feature>
<dbReference type="EMBL" id="JBHSXN010000001">
    <property type="protein sequence ID" value="MFC6952252.1"/>
    <property type="molecule type" value="Genomic_DNA"/>
</dbReference>
<reference evidence="2 3" key="1">
    <citation type="journal article" date="2019" name="Int. J. Syst. Evol. Microbiol.">
        <title>The Global Catalogue of Microorganisms (GCM) 10K type strain sequencing project: providing services to taxonomists for standard genome sequencing and annotation.</title>
        <authorList>
            <consortium name="The Broad Institute Genomics Platform"/>
            <consortium name="The Broad Institute Genome Sequencing Center for Infectious Disease"/>
            <person name="Wu L."/>
            <person name="Ma J."/>
        </authorList>
    </citation>
    <scope>NUCLEOTIDE SEQUENCE [LARGE SCALE GENOMIC DNA]</scope>
    <source>
        <strain evidence="2 3">GX26</strain>
    </source>
</reference>
<evidence type="ECO:0000313" key="3">
    <source>
        <dbReference type="Proteomes" id="UP001596395"/>
    </source>
</evidence>
<keyword evidence="3" id="KW-1185">Reference proteome</keyword>
<dbReference type="Proteomes" id="UP001596395">
    <property type="component" value="Unassembled WGS sequence"/>
</dbReference>
<organism evidence="2 3">
    <name type="scientific">Halorubellus litoreus</name>
    <dbReference type="NCBI Taxonomy" id="755308"/>
    <lineage>
        <taxon>Archaea</taxon>
        <taxon>Methanobacteriati</taxon>
        <taxon>Methanobacteriota</taxon>
        <taxon>Stenosarchaea group</taxon>
        <taxon>Halobacteria</taxon>
        <taxon>Halobacteriales</taxon>
        <taxon>Halorubellaceae</taxon>
        <taxon>Halorubellus</taxon>
    </lineage>
</organism>
<dbReference type="AlphaFoldDB" id="A0ABD5VA32"/>
<proteinExistence type="predicted"/>
<gene>
    <name evidence="2" type="ORF">ACFQGB_05205</name>
</gene>
<comment type="caution">
    <text evidence="2">The sequence shown here is derived from an EMBL/GenBank/DDBJ whole genome shotgun (WGS) entry which is preliminary data.</text>
</comment>
<feature type="compositionally biased region" description="Acidic residues" evidence="1">
    <location>
        <begin position="74"/>
        <end position="84"/>
    </location>
</feature>
<sequence>MGSSIFADESGDESAREERTDEREPSVFRRRDDAKAGRMDDGVDDESHSTDDVDRSESGSGDGGATMRVFSGDEVFEVAVDDER</sequence>
<evidence type="ECO:0000313" key="2">
    <source>
        <dbReference type="EMBL" id="MFC6952252.1"/>
    </source>
</evidence>
<protein>
    <submittedName>
        <fullName evidence="2">Uncharacterized protein</fullName>
    </submittedName>
</protein>
<accession>A0ABD5VA32</accession>